<dbReference type="STRING" id="400055.SAMN04490243_0530"/>
<name>A0A1I6FRW4_9FLAO</name>
<protein>
    <submittedName>
        <fullName evidence="2">Phosphatidate phosphatase APP1</fullName>
    </submittedName>
</protein>
<dbReference type="AlphaFoldDB" id="A0A1I6FRW4"/>
<dbReference type="Pfam" id="PF09949">
    <property type="entry name" value="APP1_cat"/>
    <property type="match status" value="1"/>
</dbReference>
<organism evidence="2 3">
    <name type="scientific">Robiginitalea myxolifaciens</name>
    <dbReference type="NCBI Taxonomy" id="400055"/>
    <lineage>
        <taxon>Bacteria</taxon>
        <taxon>Pseudomonadati</taxon>
        <taxon>Bacteroidota</taxon>
        <taxon>Flavobacteriia</taxon>
        <taxon>Flavobacteriales</taxon>
        <taxon>Flavobacteriaceae</taxon>
        <taxon>Robiginitalea</taxon>
    </lineage>
</organism>
<evidence type="ECO:0000259" key="1">
    <source>
        <dbReference type="Pfam" id="PF09949"/>
    </source>
</evidence>
<gene>
    <name evidence="2" type="ORF">SAMN04490243_0530</name>
</gene>
<keyword evidence="3" id="KW-1185">Reference proteome</keyword>
<reference evidence="2 3" key="1">
    <citation type="submission" date="2016-10" db="EMBL/GenBank/DDBJ databases">
        <authorList>
            <person name="de Groot N.N."/>
        </authorList>
    </citation>
    <scope>NUCLEOTIDE SEQUENCE [LARGE SCALE GENOMIC DNA]</scope>
    <source>
        <strain evidence="2 3">DSM 21019</strain>
    </source>
</reference>
<feature type="domain" description="Phosphatidate phosphatase APP1 catalytic" evidence="1">
    <location>
        <begin position="139"/>
        <end position="293"/>
    </location>
</feature>
<proteinExistence type="predicted"/>
<evidence type="ECO:0000313" key="2">
    <source>
        <dbReference type="EMBL" id="SFR32663.1"/>
    </source>
</evidence>
<evidence type="ECO:0000313" key="3">
    <source>
        <dbReference type="Proteomes" id="UP000199534"/>
    </source>
</evidence>
<dbReference type="InterPro" id="IPR052935">
    <property type="entry name" value="Mg2+_PAP"/>
</dbReference>
<dbReference type="GO" id="GO:0008195">
    <property type="term" value="F:phosphatidate phosphatase activity"/>
    <property type="evidence" value="ECO:0007669"/>
    <property type="project" value="InterPro"/>
</dbReference>
<dbReference type="Proteomes" id="UP000199534">
    <property type="component" value="Unassembled WGS sequence"/>
</dbReference>
<dbReference type="PANTHER" id="PTHR28208:SF3">
    <property type="entry name" value="PHOSPHATIDATE PHOSPHATASE APP1"/>
    <property type="match status" value="1"/>
</dbReference>
<dbReference type="InterPro" id="IPR019236">
    <property type="entry name" value="APP1_cat"/>
</dbReference>
<accession>A0A1I6FRW4</accession>
<dbReference type="PANTHER" id="PTHR28208">
    <property type="entry name" value="PHOSPHATIDATE PHOSPHATASE APP1"/>
    <property type="match status" value="1"/>
</dbReference>
<dbReference type="EMBL" id="FOYQ01000001">
    <property type="protein sequence ID" value="SFR32663.1"/>
    <property type="molecule type" value="Genomic_DNA"/>
</dbReference>
<sequence length="336" mass="38997">MPMGWLGRKDPLQIVAFQSYGTPQRLYIRGRALEDESIDLARKGFVPLLTNSWKRFETDEIRHAPLRIRLPDDRVFELTTDMEGYYLLDQQAQALDSLTNEEGWVHFEMSYREGQLSRPVLGENRFPGSMLIPAATARFGVISDIDDTILQTGVTSYLKWRVIVNTLFKRAESRIPLSGAAELYHTLHKGTDGQAANPIFYVSHSPWNLYRYLELFLRRNQFPKGPILLRSMASFWRRKREDVPHKQHEIVNILESYPKLSFVLIGDSGEKDADIYLDIARRYPGRIRAIYLRTVRHPGRMKRVRNLIAHEKTVPVLLAEKSREILSHVRELGLLK</sequence>